<protein>
    <recommendedName>
        <fullName evidence="6">Sugar-specific transcriptional regulator TrmB</fullName>
    </recommendedName>
</protein>
<dbReference type="KEGG" id="nba:CUN60_05090"/>
<dbReference type="InterPro" id="IPR051797">
    <property type="entry name" value="TrmB-like"/>
</dbReference>
<evidence type="ECO:0000313" key="4">
    <source>
        <dbReference type="EMBL" id="AUR51693.1"/>
    </source>
</evidence>
<sequence length="262" mass="29993">MQALLASLEKLGLAKSEALVYIDILQNPVSNGSQITSRINIPKPSVYLALDKLYQKGIINLIPGKSKQYIAQDPVVALEQLRKDYNASIDNTLQEIKNLNHRQSYDEFIHVQGYTNFSTQLLAMINNSQKELYLHGNLDLNLFRTELEKASSRGVRIINYSFGAKYDYSFLSENFHDDKLTSDNFRLLMVADYQECLMAEGASNQDYLAIYTRNMFQVGLIAENIHNAIYWLKLYQQNPGFTYPCRLETLAEKDIHPSGYVI</sequence>
<dbReference type="InterPro" id="IPR002831">
    <property type="entry name" value="Tscrpt_reg_TrmB_N"/>
</dbReference>
<feature type="coiled-coil region" evidence="1">
    <location>
        <begin position="75"/>
        <end position="102"/>
    </location>
</feature>
<keyword evidence="1" id="KW-0175">Coiled coil</keyword>
<dbReference type="InterPro" id="IPR036388">
    <property type="entry name" value="WH-like_DNA-bd_sf"/>
</dbReference>
<dbReference type="InterPro" id="IPR036390">
    <property type="entry name" value="WH_DNA-bd_sf"/>
</dbReference>
<dbReference type="OrthoDB" id="1493540at2"/>
<dbReference type="CDD" id="cd09124">
    <property type="entry name" value="PLDc_like_TrmB_middle"/>
    <property type="match status" value="1"/>
</dbReference>
<dbReference type="InterPro" id="IPR021586">
    <property type="entry name" value="Tscrpt_reg_TrmB_C"/>
</dbReference>
<evidence type="ECO:0008006" key="6">
    <source>
        <dbReference type="Google" id="ProtNLM"/>
    </source>
</evidence>
<dbReference type="Pfam" id="PF11495">
    <property type="entry name" value="Regulator_TrmB"/>
    <property type="match status" value="1"/>
</dbReference>
<dbReference type="Pfam" id="PF01978">
    <property type="entry name" value="TrmB"/>
    <property type="match status" value="1"/>
</dbReference>
<dbReference type="AlphaFoldDB" id="A0A2I7N5E8"/>
<evidence type="ECO:0000259" key="3">
    <source>
        <dbReference type="Pfam" id="PF11495"/>
    </source>
</evidence>
<dbReference type="Gene3D" id="1.10.10.10">
    <property type="entry name" value="Winged helix-like DNA-binding domain superfamily/Winged helix DNA-binding domain"/>
    <property type="match status" value="1"/>
</dbReference>
<reference evidence="5" key="1">
    <citation type="submission" date="2017-11" db="EMBL/GenBank/DDBJ databases">
        <authorList>
            <person name="Chan K.G."/>
            <person name="Lee L.S."/>
        </authorList>
    </citation>
    <scope>NUCLEOTIDE SEQUENCE [LARGE SCALE GENOMIC DNA]</scope>
    <source>
        <strain evidence="5">DSM 100970</strain>
    </source>
</reference>
<proteinExistence type="predicted"/>
<dbReference type="SUPFAM" id="SSF46785">
    <property type="entry name" value="Winged helix' DNA-binding domain"/>
    <property type="match status" value="1"/>
</dbReference>
<accession>A0A2I7N5E8</accession>
<keyword evidence="5" id="KW-1185">Reference proteome</keyword>
<dbReference type="RefSeq" id="WP_102950992.1">
    <property type="nucleotide sequence ID" value="NZ_CP024847.1"/>
</dbReference>
<dbReference type="PANTHER" id="PTHR34293">
    <property type="entry name" value="HTH-TYPE TRANSCRIPTIONAL REGULATOR TRMBL2"/>
    <property type="match status" value="1"/>
</dbReference>
<dbReference type="EMBL" id="CP024847">
    <property type="protein sequence ID" value="AUR51693.1"/>
    <property type="molecule type" value="Genomic_DNA"/>
</dbReference>
<organism evidence="4 5">
    <name type="scientific">Aquella oligotrophica</name>
    <dbReference type="NCBI Taxonomy" id="2067065"/>
    <lineage>
        <taxon>Bacteria</taxon>
        <taxon>Pseudomonadati</taxon>
        <taxon>Pseudomonadota</taxon>
        <taxon>Betaproteobacteria</taxon>
        <taxon>Neisseriales</taxon>
        <taxon>Neisseriaceae</taxon>
        <taxon>Aquella</taxon>
    </lineage>
</organism>
<feature type="domain" description="Transcription regulator TrmB N-terminal" evidence="2">
    <location>
        <begin position="8"/>
        <end position="74"/>
    </location>
</feature>
<gene>
    <name evidence="4" type="ORF">CUN60_05090</name>
</gene>
<evidence type="ECO:0000313" key="5">
    <source>
        <dbReference type="Proteomes" id="UP000236655"/>
    </source>
</evidence>
<dbReference type="Proteomes" id="UP000236655">
    <property type="component" value="Chromosome"/>
</dbReference>
<evidence type="ECO:0000259" key="2">
    <source>
        <dbReference type="Pfam" id="PF01978"/>
    </source>
</evidence>
<dbReference type="PANTHER" id="PTHR34293:SF1">
    <property type="entry name" value="HTH-TYPE TRANSCRIPTIONAL REGULATOR TRMBL2"/>
    <property type="match status" value="1"/>
</dbReference>
<name>A0A2I7N5E8_9NEIS</name>
<feature type="domain" description="Transcription regulator TrmB C-terminal" evidence="3">
    <location>
        <begin position="110"/>
        <end position="211"/>
    </location>
</feature>
<evidence type="ECO:0000256" key="1">
    <source>
        <dbReference type="SAM" id="Coils"/>
    </source>
</evidence>